<name>A0A0A9E1D2_ARUDO</name>
<sequence length="73" mass="8230">MPTESATPTRRSAATSWPRRAPTQSAREALERRPSSRSAAKARAKASTLRRQSRVAHKRRSRGSSVLLSWCRR</sequence>
<organism evidence="2">
    <name type="scientific">Arundo donax</name>
    <name type="common">Giant reed</name>
    <name type="synonym">Donax arundinaceus</name>
    <dbReference type="NCBI Taxonomy" id="35708"/>
    <lineage>
        <taxon>Eukaryota</taxon>
        <taxon>Viridiplantae</taxon>
        <taxon>Streptophyta</taxon>
        <taxon>Embryophyta</taxon>
        <taxon>Tracheophyta</taxon>
        <taxon>Spermatophyta</taxon>
        <taxon>Magnoliopsida</taxon>
        <taxon>Liliopsida</taxon>
        <taxon>Poales</taxon>
        <taxon>Poaceae</taxon>
        <taxon>PACMAD clade</taxon>
        <taxon>Arundinoideae</taxon>
        <taxon>Arundineae</taxon>
        <taxon>Arundo</taxon>
    </lineage>
</organism>
<dbReference type="AlphaFoldDB" id="A0A0A9E1D2"/>
<evidence type="ECO:0000313" key="2">
    <source>
        <dbReference type="EMBL" id="JAD92823.1"/>
    </source>
</evidence>
<protein>
    <submittedName>
        <fullName evidence="2">Uncharacterized protein</fullName>
    </submittedName>
</protein>
<proteinExistence type="predicted"/>
<feature type="compositionally biased region" description="Low complexity" evidence="1">
    <location>
        <begin position="36"/>
        <end position="47"/>
    </location>
</feature>
<feature type="compositionally biased region" description="Polar residues" evidence="1">
    <location>
        <begin position="1"/>
        <end position="15"/>
    </location>
</feature>
<feature type="compositionally biased region" description="Basic residues" evidence="1">
    <location>
        <begin position="51"/>
        <end position="62"/>
    </location>
</feature>
<dbReference type="EMBL" id="GBRH01205072">
    <property type="protein sequence ID" value="JAD92823.1"/>
    <property type="molecule type" value="Transcribed_RNA"/>
</dbReference>
<reference evidence="2" key="1">
    <citation type="submission" date="2014-09" db="EMBL/GenBank/DDBJ databases">
        <authorList>
            <person name="Magalhaes I.L.F."/>
            <person name="Oliveira U."/>
            <person name="Santos F.R."/>
            <person name="Vidigal T.H.D.A."/>
            <person name="Brescovit A.D."/>
            <person name="Santos A.J."/>
        </authorList>
    </citation>
    <scope>NUCLEOTIDE SEQUENCE</scope>
    <source>
        <tissue evidence="2">Shoot tissue taken approximately 20 cm above the soil surface</tissue>
    </source>
</reference>
<accession>A0A0A9E1D2</accession>
<reference evidence="2" key="2">
    <citation type="journal article" date="2015" name="Data Brief">
        <title>Shoot transcriptome of the giant reed, Arundo donax.</title>
        <authorList>
            <person name="Barrero R.A."/>
            <person name="Guerrero F.D."/>
            <person name="Moolhuijzen P."/>
            <person name="Goolsby J.A."/>
            <person name="Tidwell J."/>
            <person name="Bellgard S.E."/>
            <person name="Bellgard M.I."/>
        </authorList>
    </citation>
    <scope>NUCLEOTIDE SEQUENCE</scope>
    <source>
        <tissue evidence="2">Shoot tissue taken approximately 20 cm above the soil surface</tissue>
    </source>
</reference>
<feature type="region of interest" description="Disordered" evidence="1">
    <location>
        <begin position="1"/>
        <end position="73"/>
    </location>
</feature>
<evidence type="ECO:0000256" key="1">
    <source>
        <dbReference type="SAM" id="MobiDB-lite"/>
    </source>
</evidence>